<keyword evidence="1" id="KW-0732">Signal</keyword>
<feature type="chain" id="PRO_5038490235" evidence="1">
    <location>
        <begin position="19"/>
        <end position="183"/>
    </location>
</feature>
<protein>
    <submittedName>
        <fullName evidence="2">Uncharacterized protein DUF3558</fullName>
    </submittedName>
</protein>
<feature type="signal peptide" evidence="1">
    <location>
        <begin position="1"/>
        <end position="18"/>
    </location>
</feature>
<dbReference type="AlphaFoldDB" id="A0A2T0SXB0"/>
<dbReference type="PROSITE" id="PS51257">
    <property type="entry name" value="PROKAR_LIPOPROTEIN"/>
    <property type="match status" value="1"/>
</dbReference>
<dbReference type="Pfam" id="PF12079">
    <property type="entry name" value="DUF3558"/>
    <property type="match status" value="1"/>
</dbReference>
<dbReference type="InterPro" id="IPR024520">
    <property type="entry name" value="DUF3558"/>
</dbReference>
<evidence type="ECO:0000256" key="1">
    <source>
        <dbReference type="SAM" id="SignalP"/>
    </source>
</evidence>
<evidence type="ECO:0000313" key="3">
    <source>
        <dbReference type="Proteomes" id="UP000239494"/>
    </source>
</evidence>
<evidence type="ECO:0000313" key="2">
    <source>
        <dbReference type="EMBL" id="PRY38045.1"/>
    </source>
</evidence>
<dbReference type="Proteomes" id="UP000239494">
    <property type="component" value="Unassembled WGS sequence"/>
</dbReference>
<gene>
    <name evidence="2" type="ORF">CLV43_109265</name>
</gene>
<sequence length="183" mass="18585">MKFATLAMIIAAAGAVGAAAGCTSAPVAAVGDVPKLEVPPLSLKVFTGKPCRVFGVDQLGALGVDGPGTPDPEQFAGKCRWTADTKTIGISLFGEAQGLARVYAARGAFSYFEPTVVEAYPAVDRDTGKGTSGRCSTVVGIAEGAAFEVEVEIEDERAAEYGKPCEVSKQVASIALGNIKGGG</sequence>
<comment type="caution">
    <text evidence="2">The sequence shown here is derived from an EMBL/GenBank/DDBJ whole genome shotgun (WGS) entry which is preliminary data.</text>
</comment>
<keyword evidence="3" id="KW-1185">Reference proteome</keyword>
<dbReference type="RefSeq" id="WP_170156066.1">
    <property type="nucleotide sequence ID" value="NZ_PVTF01000009.1"/>
</dbReference>
<accession>A0A2T0SXB0</accession>
<dbReference type="EMBL" id="PVTF01000009">
    <property type="protein sequence ID" value="PRY38045.1"/>
    <property type="molecule type" value="Genomic_DNA"/>
</dbReference>
<name>A0A2T0SXB0_9PSEU</name>
<organism evidence="2 3">
    <name type="scientific">Umezawaea tangerina</name>
    <dbReference type="NCBI Taxonomy" id="84725"/>
    <lineage>
        <taxon>Bacteria</taxon>
        <taxon>Bacillati</taxon>
        <taxon>Actinomycetota</taxon>
        <taxon>Actinomycetes</taxon>
        <taxon>Pseudonocardiales</taxon>
        <taxon>Pseudonocardiaceae</taxon>
        <taxon>Umezawaea</taxon>
    </lineage>
</organism>
<reference evidence="2 3" key="1">
    <citation type="submission" date="2018-03" db="EMBL/GenBank/DDBJ databases">
        <title>Genomic Encyclopedia of Archaeal and Bacterial Type Strains, Phase II (KMG-II): from individual species to whole genera.</title>
        <authorList>
            <person name="Goeker M."/>
        </authorList>
    </citation>
    <scope>NUCLEOTIDE SEQUENCE [LARGE SCALE GENOMIC DNA]</scope>
    <source>
        <strain evidence="2 3">DSM 44720</strain>
    </source>
</reference>
<proteinExistence type="predicted"/>